<keyword evidence="2" id="KW-1185">Reference proteome</keyword>
<accession>A0ACB8Y435</accession>
<dbReference type="EMBL" id="CM042060">
    <property type="protein sequence ID" value="KAI3678297.1"/>
    <property type="molecule type" value="Genomic_DNA"/>
</dbReference>
<gene>
    <name evidence="1" type="ORF">L6452_37584</name>
</gene>
<comment type="caution">
    <text evidence="1">The sequence shown here is derived from an EMBL/GenBank/DDBJ whole genome shotgun (WGS) entry which is preliminary data.</text>
</comment>
<dbReference type="Proteomes" id="UP001055879">
    <property type="component" value="Linkage Group LG14"/>
</dbReference>
<evidence type="ECO:0000313" key="1">
    <source>
        <dbReference type="EMBL" id="KAI3678297.1"/>
    </source>
</evidence>
<proteinExistence type="predicted"/>
<name>A0ACB8Y435_ARCLA</name>
<reference evidence="2" key="1">
    <citation type="journal article" date="2022" name="Mol. Ecol. Resour.">
        <title>The genomes of chicory, endive, great burdock and yacon provide insights into Asteraceae palaeo-polyploidization history and plant inulin production.</title>
        <authorList>
            <person name="Fan W."/>
            <person name="Wang S."/>
            <person name="Wang H."/>
            <person name="Wang A."/>
            <person name="Jiang F."/>
            <person name="Liu H."/>
            <person name="Zhao H."/>
            <person name="Xu D."/>
            <person name="Zhang Y."/>
        </authorList>
    </citation>
    <scope>NUCLEOTIDE SEQUENCE [LARGE SCALE GENOMIC DNA]</scope>
    <source>
        <strain evidence="2">cv. Niubang</strain>
    </source>
</reference>
<reference evidence="1 2" key="2">
    <citation type="journal article" date="2022" name="Mol. Ecol. Resour.">
        <title>The genomes of chicory, endive, great burdock and yacon provide insights into Asteraceae paleo-polyploidization history and plant inulin production.</title>
        <authorList>
            <person name="Fan W."/>
            <person name="Wang S."/>
            <person name="Wang H."/>
            <person name="Wang A."/>
            <person name="Jiang F."/>
            <person name="Liu H."/>
            <person name="Zhao H."/>
            <person name="Xu D."/>
            <person name="Zhang Y."/>
        </authorList>
    </citation>
    <scope>NUCLEOTIDE SEQUENCE [LARGE SCALE GENOMIC DNA]</scope>
    <source>
        <strain evidence="2">cv. Niubang</strain>
    </source>
</reference>
<sequence length="502" mass="58190">MEPNLSHLGRCHVAADYFDGVFNFLNKMLMEEDDLLNKQPCMFIDSLALRATEKSFYDVLIDHHHPHFEEIEPLEVYDAAVLCDDYNRLWLDKARSGSLPGIMACNRPKKRRRNVEETVDLADLLIRCAKTMACGNTTVAVQTLKTIRKHSSPYETSTKRMAHYFANAIESRLRGTGTEVYRAFSSATTPAAQILTSYKAYITACPFHRMSNIFANKSIAKLANGRDKLHIIDFGILYGFQWPCIIQGLSLRPGGPPKLRITGIDLPQHGLRPAQRVEETGCRLMEYAKRFNVQLKYHSIAKNWENVRIEDLEIDPEEMLVVNSIYRMRNVLDETVVENSPRDSVLNFIRKLNPDMFVHGVLNGTYNATFFLTRFKEAVFHFTTLFDMFEATAKREDMDRALFEQEVFGRDIMNVVACEGRSRVERPETYPKWGIRTSKAGFSQLVLDSNLMKEVRTKVQWKYHKDFVVHEDNNWMLQGWKGRVLYALSLWKPSNRYRDRDR</sequence>
<evidence type="ECO:0000313" key="2">
    <source>
        <dbReference type="Proteomes" id="UP001055879"/>
    </source>
</evidence>
<protein>
    <submittedName>
        <fullName evidence="1">Uncharacterized protein</fullName>
    </submittedName>
</protein>
<organism evidence="1 2">
    <name type="scientific">Arctium lappa</name>
    <name type="common">Greater burdock</name>
    <name type="synonym">Lappa major</name>
    <dbReference type="NCBI Taxonomy" id="4217"/>
    <lineage>
        <taxon>Eukaryota</taxon>
        <taxon>Viridiplantae</taxon>
        <taxon>Streptophyta</taxon>
        <taxon>Embryophyta</taxon>
        <taxon>Tracheophyta</taxon>
        <taxon>Spermatophyta</taxon>
        <taxon>Magnoliopsida</taxon>
        <taxon>eudicotyledons</taxon>
        <taxon>Gunneridae</taxon>
        <taxon>Pentapetalae</taxon>
        <taxon>asterids</taxon>
        <taxon>campanulids</taxon>
        <taxon>Asterales</taxon>
        <taxon>Asteraceae</taxon>
        <taxon>Carduoideae</taxon>
        <taxon>Cardueae</taxon>
        <taxon>Arctiinae</taxon>
        <taxon>Arctium</taxon>
    </lineage>
</organism>